<accession>A0A427V1F3</accession>
<reference evidence="1 4" key="2">
    <citation type="submission" date="2023-10" db="EMBL/GenBank/DDBJ databases">
        <authorList>
            <person name="Dale J."/>
        </authorList>
    </citation>
    <scope>NUCLEOTIDE SEQUENCE [LARGE SCALE GENOMIC DNA]</scope>
    <source>
        <strain evidence="1 4">2023EL-00970</strain>
    </source>
</reference>
<dbReference type="EMBL" id="RHXB01000005">
    <property type="protein sequence ID" value="RSE26555.1"/>
    <property type="molecule type" value="Genomic_DNA"/>
</dbReference>
<protein>
    <submittedName>
        <fullName evidence="2">Endoribonuclease GhoS</fullName>
    </submittedName>
    <submittedName>
        <fullName evidence="1">Type V toxin-antitoxin system endoribonuclease antitoxin GhoS</fullName>
    </submittedName>
</protein>
<dbReference type="Proteomes" id="UP001187066">
    <property type="component" value="Unassembled WGS sequence"/>
</dbReference>
<sequence>MATGDIKRYVVTFRFHEENLTDINELNNHLTRGGFTLTMSDDDGKVHELGINTFGLITAQDEQEVRELAEGLGESALGKKPEVDITTWEAWQADDS</sequence>
<evidence type="ECO:0000313" key="2">
    <source>
        <dbReference type="EMBL" id="RSE26555.1"/>
    </source>
</evidence>
<evidence type="ECO:0000313" key="4">
    <source>
        <dbReference type="Proteomes" id="UP001187066"/>
    </source>
</evidence>
<dbReference type="GO" id="GO:0004521">
    <property type="term" value="F:RNA endonuclease activity"/>
    <property type="evidence" value="ECO:0007669"/>
    <property type="project" value="InterPro"/>
</dbReference>
<dbReference type="InterPro" id="IPR022597">
    <property type="entry name" value="GhoS"/>
</dbReference>
<dbReference type="InterPro" id="IPR038241">
    <property type="entry name" value="GhoS_sf"/>
</dbReference>
<gene>
    <name evidence="2" type="primary">ghoS</name>
    <name evidence="2" type="ORF">EGT71_08970</name>
    <name evidence="1" type="ORF">R4P48_21125</name>
</gene>
<dbReference type="Proteomes" id="UP000275331">
    <property type="component" value="Unassembled WGS sequence"/>
</dbReference>
<organism evidence="2 3">
    <name type="scientific">Atlantibacter subterraneus</name>
    <dbReference type="NCBI Taxonomy" id="255519"/>
    <lineage>
        <taxon>Bacteria</taxon>
        <taxon>Pseudomonadati</taxon>
        <taxon>Pseudomonadota</taxon>
        <taxon>Gammaproteobacteria</taxon>
        <taxon>Enterobacterales</taxon>
        <taxon>Enterobacteriaceae</taxon>
        <taxon>Atlantibacter</taxon>
    </lineage>
</organism>
<evidence type="ECO:0000313" key="3">
    <source>
        <dbReference type="Proteomes" id="UP000275331"/>
    </source>
</evidence>
<evidence type="ECO:0000313" key="1">
    <source>
        <dbReference type="EMBL" id="MDV7025162.1"/>
    </source>
</evidence>
<reference evidence="2 3" key="1">
    <citation type="submission" date="2018-10" db="EMBL/GenBank/DDBJ databases">
        <title>Transmission dynamics of multidrug resistant bacteria on intensive care unit surfaces.</title>
        <authorList>
            <person name="D'Souza A.W."/>
            <person name="Potter R.F."/>
            <person name="Wallace M."/>
            <person name="Shupe A."/>
            <person name="Patel S."/>
            <person name="Sun S."/>
            <person name="Gul D."/>
            <person name="Kwon J.H."/>
            <person name="Andleeb S."/>
            <person name="Burnham C.-A.D."/>
            <person name="Dantas G."/>
        </authorList>
    </citation>
    <scope>NUCLEOTIDE SEQUENCE [LARGE SCALE GENOMIC DNA]</scope>
    <source>
        <strain evidence="2 3">AS_373</strain>
    </source>
</reference>
<comment type="caution">
    <text evidence="2">The sequence shown here is derived from an EMBL/GenBank/DDBJ whole genome shotgun (WGS) entry which is preliminary data.</text>
</comment>
<keyword evidence="4" id="KW-1185">Reference proteome</keyword>
<proteinExistence type="predicted"/>
<name>A0A427V1F3_9ENTR</name>
<dbReference type="OrthoDB" id="6490595at2"/>
<dbReference type="RefSeq" id="WP_125293550.1">
    <property type="nucleotide sequence ID" value="NZ_CP100494.1"/>
</dbReference>
<dbReference type="Pfam" id="PF11080">
    <property type="entry name" value="GhoS"/>
    <property type="match status" value="1"/>
</dbReference>
<dbReference type="GeneID" id="84665379"/>
<dbReference type="AlphaFoldDB" id="A0A427V1F3"/>
<dbReference type="EMBL" id="JAWLOF010000022">
    <property type="protein sequence ID" value="MDV7025162.1"/>
    <property type="molecule type" value="Genomic_DNA"/>
</dbReference>
<dbReference type="Gene3D" id="3.30.70.2360">
    <property type="match status" value="1"/>
</dbReference>